<accession>A0ABD2PZS7</accession>
<keyword evidence="2" id="KW-1185">Reference proteome</keyword>
<dbReference type="Proteomes" id="UP001626550">
    <property type="component" value="Unassembled WGS sequence"/>
</dbReference>
<proteinExistence type="predicted"/>
<evidence type="ECO:0000313" key="1">
    <source>
        <dbReference type="EMBL" id="KAL3312899.1"/>
    </source>
</evidence>
<evidence type="ECO:0000313" key="2">
    <source>
        <dbReference type="Proteomes" id="UP001626550"/>
    </source>
</evidence>
<dbReference type="AlphaFoldDB" id="A0ABD2PZS7"/>
<name>A0ABD2PZS7_9PLAT</name>
<protein>
    <submittedName>
        <fullName evidence="1">Uncharacterized protein</fullName>
    </submittedName>
</protein>
<dbReference type="EMBL" id="JBJKFK010001511">
    <property type="protein sequence ID" value="KAL3312899.1"/>
    <property type="molecule type" value="Genomic_DNA"/>
</dbReference>
<gene>
    <name evidence="1" type="ORF">Ciccas_008496</name>
</gene>
<organism evidence="1 2">
    <name type="scientific">Cichlidogyrus casuarinus</name>
    <dbReference type="NCBI Taxonomy" id="1844966"/>
    <lineage>
        <taxon>Eukaryota</taxon>
        <taxon>Metazoa</taxon>
        <taxon>Spiralia</taxon>
        <taxon>Lophotrochozoa</taxon>
        <taxon>Platyhelminthes</taxon>
        <taxon>Monogenea</taxon>
        <taxon>Monopisthocotylea</taxon>
        <taxon>Dactylogyridea</taxon>
        <taxon>Ancyrocephalidae</taxon>
        <taxon>Cichlidogyrus</taxon>
    </lineage>
</organism>
<sequence>MFFICISTTSFLPPLSSSNGLATSDLDKAVVFAQHFQKNSSQPSPVLQSYPLHSLPSPEGPKYQLPVVTAGDVKEALSLWHSKATGEDLIGYRALRLFEPLHPPIADLFSLMFAHGVWPDKLESGTAIPLFKKKGDP</sequence>
<feature type="non-terminal residue" evidence="1">
    <location>
        <position position="137"/>
    </location>
</feature>
<comment type="caution">
    <text evidence="1">The sequence shown here is derived from an EMBL/GenBank/DDBJ whole genome shotgun (WGS) entry which is preliminary data.</text>
</comment>
<reference evidence="1 2" key="1">
    <citation type="submission" date="2024-11" db="EMBL/GenBank/DDBJ databases">
        <title>Adaptive evolution of stress response genes in parasites aligns with host niche diversity.</title>
        <authorList>
            <person name="Hahn C."/>
            <person name="Resl P."/>
        </authorList>
    </citation>
    <scope>NUCLEOTIDE SEQUENCE [LARGE SCALE GENOMIC DNA]</scope>
    <source>
        <strain evidence="1">EGGRZ-B1_66</strain>
        <tissue evidence="1">Body</tissue>
    </source>
</reference>